<evidence type="ECO:0000256" key="1">
    <source>
        <dbReference type="SAM" id="Phobius"/>
    </source>
</evidence>
<dbReference type="EMBL" id="JX501334">
    <property type="protein sequence ID" value="AGN91809.1"/>
    <property type="molecule type" value="Genomic_DNA"/>
</dbReference>
<feature type="transmembrane region" description="Helical" evidence="1">
    <location>
        <begin position="7"/>
        <end position="25"/>
    </location>
</feature>
<keyword evidence="1" id="KW-1133">Transmembrane helix</keyword>
<gene>
    <name evidence="2" type="primary">wzy</name>
</gene>
<accession>A0A0A6ZE75</accession>
<feature type="transmembrane region" description="Helical" evidence="1">
    <location>
        <begin position="37"/>
        <end position="54"/>
    </location>
</feature>
<keyword evidence="1" id="KW-0472">Membrane</keyword>
<protein>
    <submittedName>
        <fullName evidence="2">O antigen polymerase</fullName>
    </submittedName>
</protein>
<reference evidence="2" key="1">
    <citation type="submission" date="2015-12" db="EMBL/GenBank/DDBJ databases">
        <title>E. coli O antigen sequences.</title>
        <authorList>
            <person name="Liu Y."/>
            <person name="Fratamico P."/>
            <person name="Yan X."/>
            <person name="Ream A."/>
            <person name="DebRoy C."/>
            <person name="Wang W."/>
            <person name="Losada L."/>
            <person name="Brinkac L."/>
            <person name="Radune D."/>
            <person name="Meng J."/>
            <person name="Li R."/>
        </authorList>
    </citation>
    <scope>NUCLEOTIDE SEQUENCE</scope>
    <source>
        <strain evidence="2">O62</strain>
    </source>
</reference>
<feature type="transmembrane region" description="Helical" evidence="1">
    <location>
        <begin position="175"/>
        <end position="197"/>
    </location>
</feature>
<feature type="transmembrane region" description="Helical" evidence="1">
    <location>
        <begin position="110"/>
        <end position="132"/>
    </location>
</feature>
<feature type="transmembrane region" description="Helical" evidence="1">
    <location>
        <begin position="74"/>
        <end position="98"/>
    </location>
</feature>
<name>A0A0A6ZE75_ECOLX</name>
<sequence>MRPEMLYLTNLIFLYQIILTVLLFLPSSIFSGLIIEYTIPLLFIFVMSATIYFITKRGNSFKYCQISICLPSKLILQCFFFFFIALNFSEFIFVATHGGHQALYMADRPLFPFLIFKLLAFPAFYFATIIILTKNYVVSRLLVWLALFSPLLTGSRGMTIFLLLAYLFVTFGPFFFIRFKFAILGFLMIISFIGIGYYREPINMSIADYIILVVSSLNEFAFASMNISNCQIPFSNVFTQFGDIFLGAKSDFRVATLLTECVSPGASEKGYGISSSIVGESKILGDNLWFLYFIAILSINSIMISILLRSGSRLSHMVGISLLPFILYSVRTEIVYPYVFLIKILIYILIAIIINQILVKSSAVNYKQTWGN</sequence>
<dbReference type="AlphaFoldDB" id="A0A0A6ZE75"/>
<evidence type="ECO:0000313" key="2">
    <source>
        <dbReference type="EMBL" id="AGN91809.1"/>
    </source>
</evidence>
<proteinExistence type="predicted"/>
<feature type="transmembrane region" description="Helical" evidence="1">
    <location>
        <begin position="144"/>
        <end position="169"/>
    </location>
</feature>
<keyword evidence="1" id="KW-0812">Transmembrane</keyword>
<feature type="transmembrane region" description="Helical" evidence="1">
    <location>
        <begin position="336"/>
        <end position="358"/>
    </location>
</feature>
<feature type="transmembrane region" description="Helical" evidence="1">
    <location>
        <begin position="314"/>
        <end position="330"/>
    </location>
</feature>
<organism evidence="2">
    <name type="scientific">Escherichia coli</name>
    <dbReference type="NCBI Taxonomy" id="562"/>
    <lineage>
        <taxon>Bacteria</taxon>
        <taxon>Pseudomonadati</taxon>
        <taxon>Pseudomonadota</taxon>
        <taxon>Gammaproteobacteria</taxon>
        <taxon>Enterobacterales</taxon>
        <taxon>Enterobacteriaceae</taxon>
        <taxon>Escherichia</taxon>
    </lineage>
</organism>
<feature type="transmembrane region" description="Helical" evidence="1">
    <location>
        <begin position="289"/>
        <end position="307"/>
    </location>
</feature>